<feature type="compositionally biased region" description="Low complexity" evidence="1">
    <location>
        <begin position="244"/>
        <end position="265"/>
    </location>
</feature>
<feature type="region of interest" description="Disordered" evidence="1">
    <location>
        <begin position="313"/>
        <end position="336"/>
    </location>
</feature>
<dbReference type="EMBL" id="JARGEI010000032">
    <property type="protein sequence ID" value="KAJ8703952.1"/>
    <property type="molecule type" value="Genomic_DNA"/>
</dbReference>
<reference evidence="2" key="1">
    <citation type="submission" date="2023-03" db="EMBL/GenBank/DDBJ databases">
        <title>Chromosome-level genomes of two armyworms, Mythimna separata and Mythimna loreyi, provide insights into the biosynthesis and reception of sex pheromones.</title>
        <authorList>
            <person name="Zhao H."/>
        </authorList>
    </citation>
    <scope>NUCLEOTIDE SEQUENCE</scope>
    <source>
        <strain evidence="2">BeijingLab</strain>
        <tissue evidence="2">Pupa</tissue>
    </source>
</reference>
<feature type="region of interest" description="Disordered" evidence="1">
    <location>
        <begin position="183"/>
        <end position="281"/>
    </location>
</feature>
<evidence type="ECO:0000256" key="1">
    <source>
        <dbReference type="SAM" id="MobiDB-lite"/>
    </source>
</evidence>
<evidence type="ECO:0000313" key="3">
    <source>
        <dbReference type="Proteomes" id="UP001231518"/>
    </source>
</evidence>
<protein>
    <submittedName>
        <fullName evidence="2">Uncharacterized protein</fullName>
    </submittedName>
</protein>
<organism evidence="2 3">
    <name type="scientific">Mythimna separata</name>
    <name type="common">Oriental armyworm</name>
    <name type="synonym">Pseudaletia separata</name>
    <dbReference type="NCBI Taxonomy" id="271217"/>
    <lineage>
        <taxon>Eukaryota</taxon>
        <taxon>Metazoa</taxon>
        <taxon>Ecdysozoa</taxon>
        <taxon>Arthropoda</taxon>
        <taxon>Hexapoda</taxon>
        <taxon>Insecta</taxon>
        <taxon>Pterygota</taxon>
        <taxon>Neoptera</taxon>
        <taxon>Endopterygota</taxon>
        <taxon>Lepidoptera</taxon>
        <taxon>Glossata</taxon>
        <taxon>Ditrysia</taxon>
        <taxon>Noctuoidea</taxon>
        <taxon>Noctuidae</taxon>
        <taxon>Noctuinae</taxon>
        <taxon>Hadenini</taxon>
        <taxon>Mythimna</taxon>
    </lineage>
</organism>
<name>A0AAD7Y5X6_MYTSE</name>
<evidence type="ECO:0000313" key="2">
    <source>
        <dbReference type="EMBL" id="KAJ8703952.1"/>
    </source>
</evidence>
<dbReference type="Proteomes" id="UP001231518">
    <property type="component" value="Chromosome 31"/>
</dbReference>
<sequence>MSDISGYSINSNGSNSHKRRISQIDETIEHLTQEVNSLNNFVFKSEFEYSLMTVRMKREKLKALSAIARAQVIMADMQVRVAEGELYTDVEKLKNLKKLRLDNEDAVQRHICQMPARPSTATVSVQTTRSKIGKKYTRHSSSRKSPVHNSAPVDNMSEETVFIPSIYENALHTEISQGSPNLFSQGLFEKTPGKRSGSEVSLSSSVKAEFNDPFTQTELKETTRSSPAKKHKSDKKGDSKKSKSQSNSQKANSVSASKQSQSAPKTVVDLRKTADKKSLASATFVPARHTNLPEIVSRPSTSTMPPVFSVNSAQSDLYQNPQDPRPYRLLPFYGTQ</sequence>
<proteinExistence type="predicted"/>
<feature type="compositionally biased region" description="Basic residues" evidence="1">
    <location>
        <begin position="131"/>
        <end position="146"/>
    </location>
</feature>
<keyword evidence="3" id="KW-1185">Reference proteome</keyword>
<feature type="compositionally biased region" description="Basic and acidic residues" evidence="1">
    <location>
        <begin position="268"/>
        <end position="278"/>
    </location>
</feature>
<feature type="region of interest" description="Disordered" evidence="1">
    <location>
        <begin position="130"/>
        <end position="155"/>
    </location>
</feature>
<dbReference type="AlphaFoldDB" id="A0AAD7Y5X6"/>
<accession>A0AAD7Y5X6</accession>
<gene>
    <name evidence="2" type="ORF">PYW07_013246</name>
</gene>
<comment type="caution">
    <text evidence="2">The sequence shown here is derived from an EMBL/GenBank/DDBJ whole genome shotgun (WGS) entry which is preliminary data.</text>
</comment>
<feature type="compositionally biased region" description="Polar residues" evidence="1">
    <location>
        <begin position="313"/>
        <end position="322"/>
    </location>
</feature>